<evidence type="ECO:0000313" key="3">
    <source>
        <dbReference type="Proteomes" id="UP000053477"/>
    </source>
</evidence>
<gene>
    <name evidence="2" type="ORF">SCHPADRAFT_964447</name>
</gene>
<name>A0A0H2RTZ3_9AGAM</name>
<proteinExistence type="predicted"/>
<feature type="transmembrane region" description="Helical" evidence="1">
    <location>
        <begin position="16"/>
        <end position="38"/>
    </location>
</feature>
<dbReference type="EMBL" id="KQ085935">
    <property type="protein sequence ID" value="KLO15067.1"/>
    <property type="molecule type" value="Genomic_DNA"/>
</dbReference>
<feature type="transmembrane region" description="Helical" evidence="1">
    <location>
        <begin position="82"/>
        <end position="100"/>
    </location>
</feature>
<dbReference type="Proteomes" id="UP000053477">
    <property type="component" value="Unassembled WGS sequence"/>
</dbReference>
<feature type="transmembrane region" description="Helical" evidence="1">
    <location>
        <begin position="146"/>
        <end position="166"/>
    </location>
</feature>
<evidence type="ECO:0000313" key="2">
    <source>
        <dbReference type="EMBL" id="KLO15067.1"/>
    </source>
</evidence>
<dbReference type="OrthoDB" id="2371309at2759"/>
<keyword evidence="3" id="KW-1185">Reference proteome</keyword>
<accession>A0A0H2RTZ3</accession>
<sequence>MWCDNCLLLLPLRHGAIAWGVVIVLYSIAGGIFLLRYGQFLFFVYPEWQIYGGISLGIAAAAAVNILALSNKSYIYTRVCKFIWPFVVVTSAIRAIIMIVELQRGKDNILWECENGGQLWTASAAAGYSNGSSFPDGFCSSGFSSIYAAFIGGLIVDLVFQLYMLFLNWRFSKRLEHYQNMKGPFYGGEWMKPRSFVRSCPVNWFCAD</sequence>
<keyword evidence="1" id="KW-0812">Transmembrane</keyword>
<feature type="transmembrane region" description="Helical" evidence="1">
    <location>
        <begin position="50"/>
        <end position="70"/>
    </location>
</feature>
<dbReference type="AlphaFoldDB" id="A0A0H2RTZ3"/>
<dbReference type="InParanoid" id="A0A0H2RTZ3"/>
<reference evidence="2 3" key="1">
    <citation type="submission" date="2015-04" db="EMBL/GenBank/DDBJ databases">
        <title>Complete genome sequence of Schizopora paradoxa KUC8140, a cosmopolitan wood degrader in East Asia.</title>
        <authorList>
            <consortium name="DOE Joint Genome Institute"/>
            <person name="Min B."/>
            <person name="Park H."/>
            <person name="Jang Y."/>
            <person name="Kim J.-J."/>
            <person name="Kim K.H."/>
            <person name="Pangilinan J."/>
            <person name="Lipzen A."/>
            <person name="Riley R."/>
            <person name="Grigoriev I.V."/>
            <person name="Spatafora J.W."/>
            <person name="Choi I.-G."/>
        </authorList>
    </citation>
    <scope>NUCLEOTIDE SEQUENCE [LARGE SCALE GENOMIC DNA]</scope>
    <source>
        <strain evidence="2 3">KUC8140</strain>
    </source>
</reference>
<evidence type="ECO:0000256" key="1">
    <source>
        <dbReference type="SAM" id="Phobius"/>
    </source>
</evidence>
<protein>
    <submittedName>
        <fullName evidence="2">Uncharacterized protein</fullName>
    </submittedName>
</protein>
<dbReference type="STRING" id="27342.A0A0H2RTZ3"/>
<organism evidence="2 3">
    <name type="scientific">Schizopora paradoxa</name>
    <dbReference type="NCBI Taxonomy" id="27342"/>
    <lineage>
        <taxon>Eukaryota</taxon>
        <taxon>Fungi</taxon>
        <taxon>Dikarya</taxon>
        <taxon>Basidiomycota</taxon>
        <taxon>Agaricomycotina</taxon>
        <taxon>Agaricomycetes</taxon>
        <taxon>Hymenochaetales</taxon>
        <taxon>Schizoporaceae</taxon>
        <taxon>Schizopora</taxon>
    </lineage>
</organism>
<keyword evidence="1" id="KW-1133">Transmembrane helix</keyword>
<keyword evidence="1" id="KW-0472">Membrane</keyword>